<dbReference type="PROSITE" id="PS51257">
    <property type="entry name" value="PROKAR_LIPOPROTEIN"/>
    <property type="match status" value="1"/>
</dbReference>
<dbReference type="KEGG" id="asip:AQUSIP_06980"/>
<keyword evidence="3" id="KW-1185">Reference proteome</keyword>
<sequence>MKVRRFVSLSCLLITACVYGCAFAGKEEMVSKRDKIFLPNGEGFISLPTEGENPSKSISLDTLNPGFTYNVICKVVLDIGNKYPITFRFDVNNKNDGRTFSGVRFDGVKLKSKQMKIKDDKNHTVIFDGIQTAGNGAAVVISMVPGTKTINPLDYNCYATYSIGLV</sequence>
<proteinExistence type="predicted"/>
<gene>
    <name evidence="2" type="ORF">AQUSIP_06980</name>
</gene>
<evidence type="ECO:0008006" key="4">
    <source>
        <dbReference type="Google" id="ProtNLM"/>
    </source>
</evidence>
<dbReference type="AlphaFoldDB" id="A0A5E4PFX3"/>
<protein>
    <recommendedName>
        <fullName evidence="4">Lipoprotein</fullName>
    </recommendedName>
</protein>
<evidence type="ECO:0000313" key="2">
    <source>
        <dbReference type="EMBL" id="VVC75408.1"/>
    </source>
</evidence>
<organism evidence="2 3">
    <name type="scientific">Aquicella siphonis</name>
    <dbReference type="NCBI Taxonomy" id="254247"/>
    <lineage>
        <taxon>Bacteria</taxon>
        <taxon>Pseudomonadati</taxon>
        <taxon>Pseudomonadota</taxon>
        <taxon>Gammaproteobacteria</taxon>
        <taxon>Legionellales</taxon>
        <taxon>Coxiellaceae</taxon>
        <taxon>Aquicella</taxon>
    </lineage>
</organism>
<dbReference type="Proteomes" id="UP000324194">
    <property type="component" value="Chromosome 1"/>
</dbReference>
<dbReference type="RefSeq" id="WP_148338697.1">
    <property type="nucleotide sequence ID" value="NZ_LR699119.1"/>
</dbReference>
<keyword evidence="1" id="KW-0732">Signal</keyword>
<feature type="chain" id="PRO_5023123551" description="Lipoprotein" evidence="1">
    <location>
        <begin position="25"/>
        <end position="166"/>
    </location>
</feature>
<name>A0A5E4PFX3_9COXI</name>
<evidence type="ECO:0000256" key="1">
    <source>
        <dbReference type="SAM" id="SignalP"/>
    </source>
</evidence>
<accession>A0A5E4PFX3</accession>
<reference evidence="2 3" key="1">
    <citation type="submission" date="2019-08" db="EMBL/GenBank/DDBJ databases">
        <authorList>
            <person name="Guy L."/>
        </authorList>
    </citation>
    <scope>NUCLEOTIDE SEQUENCE [LARGE SCALE GENOMIC DNA]</scope>
    <source>
        <strain evidence="2 3">SGT-108</strain>
    </source>
</reference>
<feature type="signal peptide" evidence="1">
    <location>
        <begin position="1"/>
        <end position="24"/>
    </location>
</feature>
<dbReference type="EMBL" id="LR699119">
    <property type="protein sequence ID" value="VVC75408.1"/>
    <property type="molecule type" value="Genomic_DNA"/>
</dbReference>
<evidence type="ECO:0000313" key="3">
    <source>
        <dbReference type="Proteomes" id="UP000324194"/>
    </source>
</evidence>